<keyword evidence="1" id="KW-1133">Transmembrane helix</keyword>
<evidence type="ECO:0000313" key="2">
    <source>
        <dbReference type="EMBL" id="ACL41360.1"/>
    </source>
</evidence>
<organism evidence="2 3">
    <name type="scientific">Pseudarthrobacter chlorophenolicus (strain ATCC 700700 / DSM 12829 / CIP 107037 / JCM 12360 / KCTC 9906 / NCIMB 13794 / A6)</name>
    <name type="common">Arthrobacter chlorophenolicus</name>
    <dbReference type="NCBI Taxonomy" id="452863"/>
    <lineage>
        <taxon>Bacteria</taxon>
        <taxon>Bacillati</taxon>
        <taxon>Actinomycetota</taxon>
        <taxon>Actinomycetes</taxon>
        <taxon>Micrococcales</taxon>
        <taxon>Micrococcaceae</taxon>
        <taxon>Pseudarthrobacter</taxon>
    </lineage>
</organism>
<dbReference type="Proteomes" id="UP000002505">
    <property type="component" value="Chromosome"/>
</dbReference>
<keyword evidence="1" id="KW-0472">Membrane</keyword>
<dbReference type="EMBL" id="CP001341">
    <property type="protein sequence ID" value="ACL41360.1"/>
    <property type="molecule type" value="Genomic_DNA"/>
</dbReference>
<gene>
    <name evidence="2" type="ordered locus">Achl_3403</name>
</gene>
<dbReference type="AlphaFoldDB" id="B8HH69"/>
<dbReference type="OrthoDB" id="4952992at2"/>
<keyword evidence="1" id="KW-0812">Transmembrane</keyword>
<feature type="transmembrane region" description="Helical" evidence="1">
    <location>
        <begin position="6"/>
        <end position="23"/>
    </location>
</feature>
<reference evidence="2" key="1">
    <citation type="submission" date="2009-01" db="EMBL/GenBank/DDBJ databases">
        <title>Complete sequence of chromosome of Arthrobacter chlorophenolicus A6.</title>
        <authorList>
            <consortium name="US DOE Joint Genome Institute"/>
            <person name="Lucas S."/>
            <person name="Copeland A."/>
            <person name="Lapidus A."/>
            <person name="Glavina del Rio T."/>
            <person name="Tice H."/>
            <person name="Bruce D."/>
            <person name="Goodwin L."/>
            <person name="Pitluck S."/>
            <person name="Goltsman E."/>
            <person name="Clum A."/>
            <person name="Larimer F."/>
            <person name="Land M."/>
            <person name="Hauser L."/>
            <person name="Kyrpides N."/>
            <person name="Mikhailova N."/>
            <person name="Jansson J."/>
            <person name="Richardson P."/>
        </authorList>
    </citation>
    <scope>NUCLEOTIDE SEQUENCE [LARGE SCALE GENOMIC DNA]</scope>
    <source>
        <strain evidence="2">A6</strain>
    </source>
</reference>
<proteinExistence type="predicted"/>
<keyword evidence="3" id="KW-1185">Reference proteome</keyword>
<name>B8HH69_PSECP</name>
<dbReference type="KEGG" id="ach:Achl_3403"/>
<evidence type="ECO:0000256" key="1">
    <source>
        <dbReference type="SAM" id="Phobius"/>
    </source>
</evidence>
<protein>
    <submittedName>
        <fullName evidence="2">Uncharacterized protein</fullName>
    </submittedName>
</protein>
<dbReference type="STRING" id="452863.Achl_3403"/>
<feature type="transmembrane region" description="Helical" evidence="1">
    <location>
        <begin position="32"/>
        <end position="51"/>
    </location>
</feature>
<accession>B8HH69</accession>
<evidence type="ECO:0000313" key="3">
    <source>
        <dbReference type="Proteomes" id="UP000002505"/>
    </source>
</evidence>
<dbReference type="HOGENOM" id="CLU_1522157_0_0_11"/>
<sequence length="176" mass="19097">MNIIDYLIIAIFLAVAVLIAFVIHKHRNARRVTAILAVIGAVLAVFQYGRWEVTPTLKVLERAASSDDVVTANFSLYGGIHTESARYLGTRAGSKIFVSTRDANGEEIICLLIEPGDTASPPAAGCAGMRSGHEPIVTLSDQAGRELTLVPDQYDTNELQAIGWTKISDNLFRGRQ</sequence>
<dbReference type="RefSeq" id="WP_015938554.1">
    <property type="nucleotide sequence ID" value="NC_011886.1"/>
</dbReference>